<evidence type="ECO:0000313" key="5">
    <source>
        <dbReference type="EMBL" id="CAG8587690.1"/>
    </source>
</evidence>
<feature type="domain" description="Cullin family profile" evidence="4">
    <location>
        <begin position="86"/>
        <end position="279"/>
    </location>
</feature>
<evidence type="ECO:0000313" key="6">
    <source>
        <dbReference type="Proteomes" id="UP000789396"/>
    </source>
</evidence>
<evidence type="ECO:0000256" key="2">
    <source>
        <dbReference type="PROSITE-ProRule" id="PRU00330"/>
    </source>
</evidence>
<gene>
    <name evidence="5" type="ORF">RFULGI_LOCUS6110</name>
</gene>
<dbReference type="EMBL" id="CAJVPZ010007535">
    <property type="protein sequence ID" value="CAG8587690.1"/>
    <property type="molecule type" value="Genomic_DNA"/>
</dbReference>
<dbReference type="InterPro" id="IPR016159">
    <property type="entry name" value="Cullin_repeat-like_dom_sf"/>
</dbReference>
<dbReference type="Proteomes" id="UP000789396">
    <property type="component" value="Unassembled WGS sequence"/>
</dbReference>
<evidence type="ECO:0000256" key="3">
    <source>
        <dbReference type="RuleBase" id="RU003829"/>
    </source>
</evidence>
<dbReference type="SUPFAM" id="SSF74788">
    <property type="entry name" value="Cullin repeat-like"/>
    <property type="match status" value="1"/>
</dbReference>
<dbReference type="InterPro" id="IPR016158">
    <property type="entry name" value="Cullin_homology"/>
</dbReference>
<comment type="caution">
    <text evidence="5">The sequence shown here is derived from an EMBL/GenBank/DDBJ whole genome shotgun (WGS) entry which is preliminary data.</text>
</comment>
<name>A0A9N9GA54_9GLOM</name>
<dbReference type="OrthoDB" id="2356824at2759"/>
<dbReference type="AlphaFoldDB" id="A0A9N9GA54"/>
<dbReference type="SUPFAM" id="SSF75632">
    <property type="entry name" value="Cullin homology domain"/>
    <property type="match status" value="1"/>
</dbReference>
<reference evidence="5" key="1">
    <citation type="submission" date="2021-06" db="EMBL/GenBank/DDBJ databases">
        <authorList>
            <person name="Kallberg Y."/>
            <person name="Tangrot J."/>
            <person name="Rosling A."/>
        </authorList>
    </citation>
    <scope>NUCLEOTIDE SEQUENCE</scope>
    <source>
        <strain evidence="5">IN212</strain>
    </source>
</reference>
<dbReference type="PROSITE" id="PS50069">
    <property type="entry name" value="CULLIN_2"/>
    <property type="match status" value="1"/>
</dbReference>
<evidence type="ECO:0000256" key="1">
    <source>
        <dbReference type="ARBA" id="ARBA00006019"/>
    </source>
</evidence>
<dbReference type="PANTHER" id="PTHR11932">
    <property type="entry name" value="CULLIN"/>
    <property type="match status" value="1"/>
</dbReference>
<accession>A0A9N9GA54</accession>
<dbReference type="InterPro" id="IPR059120">
    <property type="entry name" value="Cullin-like_AB"/>
</dbReference>
<feature type="non-terminal residue" evidence="5">
    <location>
        <position position="279"/>
    </location>
</feature>
<keyword evidence="6" id="KW-1185">Reference proteome</keyword>
<dbReference type="Gene3D" id="4.10.1030.10">
    <property type="entry name" value="Ring Box Chain A, domain 5"/>
    <property type="match status" value="1"/>
</dbReference>
<dbReference type="Pfam" id="PF26557">
    <property type="entry name" value="Cullin_AB"/>
    <property type="match status" value="1"/>
</dbReference>
<dbReference type="InterPro" id="IPR045093">
    <property type="entry name" value="Cullin"/>
</dbReference>
<proteinExistence type="inferred from homology"/>
<dbReference type="InterPro" id="IPR036317">
    <property type="entry name" value="Cullin_homology_sf"/>
</dbReference>
<sequence length="279" mass="32869">NQIPISADFDKEIQSPILREILQIYIKLALYDPIEKSLEFTTSKYYELKSDVYIRKLNVYEYLQYVKERVNFERDHISAYLHPRTKDSLMKHVESKLIKRHAKLIWEKNFELERRVATRLLNAMEPEFSNNLDVMLNDIIISKQISETHDNCTSNAPLLHVNVLTQDSWPKYLTSSTLNVKLAPNLEQAKTAFERVYKADPENKNKKLKWQYELDRCVVEMTFEPISLLLKDPPNDDIENTNRFCINESLDTTIGIDNNIITLEDLEVAKRVRIVMLYL</sequence>
<dbReference type="GO" id="GO:0031625">
    <property type="term" value="F:ubiquitin protein ligase binding"/>
    <property type="evidence" value="ECO:0007669"/>
    <property type="project" value="InterPro"/>
</dbReference>
<comment type="similarity">
    <text evidence="1 2 3">Belongs to the cullin family.</text>
</comment>
<dbReference type="SMART" id="SM00182">
    <property type="entry name" value="CULLIN"/>
    <property type="match status" value="1"/>
</dbReference>
<dbReference type="Gene3D" id="1.20.1310.10">
    <property type="entry name" value="Cullin Repeats"/>
    <property type="match status" value="1"/>
</dbReference>
<evidence type="ECO:0000259" key="4">
    <source>
        <dbReference type="PROSITE" id="PS50069"/>
    </source>
</evidence>
<organism evidence="5 6">
    <name type="scientific">Racocetra fulgida</name>
    <dbReference type="NCBI Taxonomy" id="60492"/>
    <lineage>
        <taxon>Eukaryota</taxon>
        <taxon>Fungi</taxon>
        <taxon>Fungi incertae sedis</taxon>
        <taxon>Mucoromycota</taxon>
        <taxon>Glomeromycotina</taxon>
        <taxon>Glomeromycetes</taxon>
        <taxon>Diversisporales</taxon>
        <taxon>Gigasporaceae</taxon>
        <taxon>Racocetra</taxon>
    </lineage>
</organism>
<dbReference type="Pfam" id="PF00888">
    <property type="entry name" value="Cullin"/>
    <property type="match status" value="1"/>
</dbReference>
<protein>
    <submittedName>
        <fullName evidence="5">18454_t:CDS:1</fullName>
    </submittedName>
</protein>
<dbReference type="GO" id="GO:0006511">
    <property type="term" value="P:ubiquitin-dependent protein catabolic process"/>
    <property type="evidence" value="ECO:0007669"/>
    <property type="project" value="InterPro"/>
</dbReference>
<dbReference type="InterPro" id="IPR001373">
    <property type="entry name" value="Cullin_N"/>
</dbReference>